<name>A0A1A9UQL8_GLOAU</name>
<feature type="region of interest" description="Disordered" evidence="1">
    <location>
        <begin position="124"/>
        <end position="147"/>
    </location>
</feature>
<reference evidence="2" key="1">
    <citation type="submission" date="2020-05" db="UniProtKB">
        <authorList>
            <consortium name="EnsemblMetazoa"/>
        </authorList>
    </citation>
    <scope>IDENTIFICATION</scope>
    <source>
        <strain evidence="2">TTRI</strain>
    </source>
</reference>
<dbReference type="Proteomes" id="UP000078200">
    <property type="component" value="Unassembled WGS sequence"/>
</dbReference>
<accession>A0A1A9UQL8</accession>
<dbReference type="EnsemblMetazoa" id="GAUT012189-RA">
    <property type="protein sequence ID" value="GAUT012189-PA"/>
    <property type="gene ID" value="GAUT012189"/>
</dbReference>
<protein>
    <submittedName>
        <fullName evidence="2">Uncharacterized protein</fullName>
    </submittedName>
</protein>
<keyword evidence="3" id="KW-1185">Reference proteome</keyword>
<evidence type="ECO:0000256" key="1">
    <source>
        <dbReference type="SAM" id="MobiDB-lite"/>
    </source>
</evidence>
<sequence length="147" mass="17305">MEMQLTPYFVKRYYGSSCRGKLKMFSNKSGVRSSSACDTFQWKTKSAIKYFMNENIFLLLDYAKMRGDNRTHIRHIYHAENTLRRDGKQRSHFAISTNISVGEQVDSESRCRERFALFKSGDISLQDKPGRSRPSDFDEEPWKRQKI</sequence>
<evidence type="ECO:0000313" key="2">
    <source>
        <dbReference type="EnsemblMetazoa" id="GAUT012189-PA"/>
    </source>
</evidence>
<evidence type="ECO:0000313" key="3">
    <source>
        <dbReference type="Proteomes" id="UP000078200"/>
    </source>
</evidence>
<dbReference type="AlphaFoldDB" id="A0A1A9UQL8"/>
<organism evidence="2 3">
    <name type="scientific">Glossina austeni</name>
    <name type="common">Savannah tsetse fly</name>
    <dbReference type="NCBI Taxonomy" id="7395"/>
    <lineage>
        <taxon>Eukaryota</taxon>
        <taxon>Metazoa</taxon>
        <taxon>Ecdysozoa</taxon>
        <taxon>Arthropoda</taxon>
        <taxon>Hexapoda</taxon>
        <taxon>Insecta</taxon>
        <taxon>Pterygota</taxon>
        <taxon>Neoptera</taxon>
        <taxon>Endopterygota</taxon>
        <taxon>Diptera</taxon>
        <taxon>Brachycera</taxon>
        <taxon>Muscomorpha</taxon>
        <taxon>Hippoboscoidea</taxon>
        <taxon>Glossinidae</taxon>
        <taxon>Glossina</taxon>
    </lineage>
</organism>
<feature type="compositionally biased region" description="Basic and acidic residues" evidence="1">
    <location>
        <begin position="128"/>
        <end position="147"/>
    </location>
</feature>
<proteinExistence type="predicted"/>
<dbReference type="VEuPathDB" id="VectorBase:GAUT012189"/>